<dbReference type="PRINTS" id="PR00463">
    <property type="entry name" value="EP450I"/>
</dbReference>
<keyword evidence="4 5" id="KW-0349">Heme</keyword>
<dbReference type="GO" id="GO:0005506">
    <property type="term" value="F:iron ion binding"/>
    <property type="evidence" value="ECO:0007669"/>
    <property type="project" value="InterPro"/>
</dbReference>
<keyword evidence="2 4" id="KW-0479">Metal-binding</keyword>
<protein>
    <submittedName>
        <fullName evidence="7">Cytochrome P450 monooxygenase</fullName>
    </submittedName>
</protein>
<reference evidence="7" key="1">
    <citation type="journal article" date="2020" name="Stud. Mycol.">
        <title>101 Dothideomycetes genomes: a test case for predicting lifestyles and emergence of pathogens.</title>
        <authorList>
            <person name="Haridas S."/>
            <person name="Albert R."/>
            <person name="Binder M."/>
            <person name="Bloem J."/>
            <person name="Labutti K."/>
            <person name="Salamov A."/>
            <person name="Andreopoulos B."/>
            <person name="Baker S."/>
            <person name="Barry K."/>
            <person name="Bills G."/>
            <person name="Bluhm B."/>
            <person name="Cannon C."/>
            <person name="Castanera R."/>
            <person name="Culley D."/>
            <person name="Daum C."/>
            <person name="Ezra D."/>
            <person name="Gonzalez J."/>
            <person name="Henrissat B."/>
            <person name="Kuo A."/>
            <person name="Liang C."/>
            <person name="Lipzen A."/>
            <person name="Lutzoni F."/>
            <person name="Magnuson J."/>
            <person name="Mondo S."/>
            <person name="Nolan M."/>
            <person name="Ohm R."/>
            <person name="Pangilinan J."/>
            <person name="Park H.-J."/>
            <person name="Ramirez L."/>
            <person name="Alfaro M."/>
            <person name="Sun H."/>
            <person name="Tritt A."/>
            <person name="Yoshinaga Y."/>
            <person name="Zwiers L.-H."/>
            <person name="Turgeon B."/>
            <person name="Goodwin S."/>
            <person name="Spatafora J."/>
            <person name="Crous P."/>
            <person name="Grigoriev I."/>
        </authorList>
    </citation>
    <scope>NUCLEOTIDE SEQUENCE</scope>
    <source>
        <strain evidence="7">CBS 133067</strain>
    </source>
</reference>
<evidence type="ECO:0000256" key="6">
    <source>
        <dbReference type="SAM" id="Phobius"/>
    </source>
</evidence>
<keyword evidence="6" id="KW-0472">Membrane</keyword>
<keyword evidence="5" id="KW-0560">Oxidoreductase</keyword>
<dbReference type="InterPro" id="IPR001128">
    <property type="entry name" value="Cyt_P450"/>
</dbReference>
<dbReference type="EMBL" id="ML978135">
    <property type="protein sequence ID" value="KAF2094199.1"/>
    <property type="molecule type" value="Genomic_DNA"/>
</dbReference>
<evidence type="ECO:0000256" key="5">
    <source>
        <dbReference type="RuleBase" id="RU000461"/>
    </source>
</evidence>
<dbReference type="PROSITE" id="PS00086">
    <property type="entry name" value="CYTOCHROME_P450"/>
    <property type="match status" value="1"/>
</dbReference>
<evidence type="ECO:0000313" key="8">
    <source>
        <dbReference type="Proteomes" id="UP000799772"/>
    </source>
</evidence>
<organism evidence="7 8">
    <name type="scientific">Rhizodiscina lignyota</name>
    <dbReference type="NCBI Taxonomy" id="1504668"/>
    <lineage>
        <taxon>Eukaryota</taxon>
        <taxon>Fungi</taxon>
        <taxon>Dikarya</taxon>
        <taxon>Ascomycota</taxon>
        <taxon>Pezizomycotina</taxon>
        <taxon>Dothideomycetes</taxon>
        <taxon>Pleosporomycetidae</taxon>
        <taxon>Aulographales</taxon>
        <taxon>Rhizodiscinaceae</taxon>
        <taxon>Rhizodiscina</taxon>
    </lineage>
</organism>
<comment type="cofactor">
    <cofactor evidence="1 4">
        <name>heme</name>
        <dbReference type="ChEBI" id="CHEBI:30413"/>
    </cofactor>
</comment>
<dbReference type="InterPro" id="IPR002401">
    <property type="entry name" value="Cyt_P450_E_grp-I"/>
</dbReference>
<gene>
    <name evidence="7" type="ORF">NA57DRAFT_80614</name>
</gene>
<evidence type="ECO:0000256" key="4">
    <source>
        <dbReference type="PIRSR" id="PIRSR602401-1"/>
    </source>
</evidence>
<dbReference type="Gene3D" id="1.10.630.10">
    <property type="entry name" value="Cytochrome P450"/>
    <property type="match status" value="1"/>
</dbReference>
<keyword evidence="6" id="KW-0812">Transmembrane</keyword>
<dbReference type="Pfam" id="PF00067">
    <property type="entry name" value="p450"/>
    <property type="match status" value="1"/>
</dbReference>
<keyword evidence="8" id="KW-1185">Reference proteome</keyword>
<evidence type="ECO:0000313" key="7">
    <source>
        <dbReference type="EMBL" id="KAF2094199.1"/>
    </source>
</evidence>
<comment type="similarity">
    <text evidence="5">Belongs to the cytochrome P450 family.</text>
</comment>
<proteinExistence type="inferred from homology"/>
<dbReference type="PRINTS" id="PR00385">
    <property type="entry name" value="P450"/>
</dbReference>
<evidence type="ECO:0000256" key="3">
    <source>
        <dbReference type="ARBA" id="ARBA00023004"/>
    </source>
</evidence>
<dbReference type="Proteomes" id="UP000799772">
    <property type="component" value="Unassembled WGS sequence"/>
</dbReference>
<keyword evidence="5 7" id="KW-0503">Monooxygenase</keyword>
<feature type="transmembrane region" description="Helical" evidence="6">
    <location>
        <begin position="6"/>
        <end position="24"/>
    </location>
</feature>
<evidence type="ECO:0000256" key="2">
    <source>
        <dbReference type="ARBA" id="ARBA00022723"/>
    </source>
</evidence>
<keyword evidence="3 4" id="KW-0408">Iron</keyword>
<dbReference type="InterPro" id="IPR036396">
    <property type="entry name" value="Cyt_P450_sf"/>
</dbReference>
<keyword evidence="6" id="KW-1133">Transmembrane helix</keyword>
<dbReference type="CDD" id="cd11061">
    <property type="entry name" value="CYP67-like"/>
    <property type="match status" value="1"/>
</dbReference>
<name>A0A9P4I5G2_9PEZI</name>
<dbReference type="InterPro" id="IPR017972">
    <property type="entry name" value="Cyt_P450_CS"/>
</dbReference>
<sequence>MLGWITTVVSVSFFFLLFALKPIYDYLRDPKGLRRFHGMNWLAPFTNIPYMYYSSQGRRFKVVHEAHKKHTIVRVGPNSVSFNDVVGVRDIYGHGSPALKDEFYNVLAGTHRHLADVQNREEHSRKRRVLAGAYSQAHLIQWEHVVADRTSALVAQYDRLCEKPEYVPTPHADPSSDPKQLEGFINHRLWSTLFGIDAICEIGMSAGLRLLENGNDMVDVETMDGKPYRCSYRESLWYAHRVQSSLVWSTGWFKHLRGLTKWHPFWRHEENYTNMVITFCKRRLQRYQAGEKLDDFYAYLLEDKYGNANMLPMGELVAECSIMMNAGSDTTATALTNALYNLLKHPDCFQALRRELDAVLEPGEVVAAYDRIKHLPYLRACLDESMRLNPPNTMNVPRLTPPEGLEVMGEWIPGNTTVHSPPYSMHRNPSIFPDPESFRPERWLAEDAQELQPHFITFSAGARGCIGRNITYLEQYVAIATLVHRYDFELISPDWVLPQREAFTCSPGDLPVRISRRQILGKE</sequence>
<accession>A0A9P4I5G2</accession>
<dbReference type="GO" id="GO:0020037">
    <property type="term" value="F:heme binding"/>
    <property type="evidence" value="ECO:0007669"/>
    <property type="project" value="InterPro"/>
</dbReference>
<dbReference type="PANTHER" id="PTHR24305">
    <property type="entry name" value="CYTOCHROME P450"/>
    <property type="match status" value="1"/>
</dbReference>
<dbReference type="OrthoDB" id="2789670at2759"/>
<feature type="binding site" description="axial binding residue" evidence="4">
    <location>
        <position position="465"/>
    </location>
    <ligand>
        <name>heme</name>
        <dbReference type="ChEBI" id="CHEBI:30413"/>
    </ligand>
    <ligandPart>
        <name>Fe</name>
        <dbReference type="ChEBI" id="CHEBI:18248"/>
    </ligandPart>
</feature>
<comment type="caution">
    <text evidence="7">The sequence shown here is derived from an EMBL/GenBank/DDBJ whole genome shotgun (WGS) entry which is preliminary data.</text>
</comment>
<dbReference type="AlphaFoldDB" id="A0A9P4I5G2"/>
<dbReference type="SUPFAM" id="SSF48264">
    <property type="entry name" value="Cytochrome P450"/>
    <property type="match status" value="1"/>
</dbReference>
<dbReference type="PANTHER" id="PTHR24305:SF172">
    <property type="entry name" value="P450, PUTATIVE (EUROFUNG)-RELATED"/>
    <property type="match status" value="1"/>
</dbReference>
<dbReference type="InterPro" id="IPR050121">
    <property type="entry name" value="Cytochrome_P450_monoxygenase"/>
</dbReference>
<dbReference type="GO" id="GO:0016705">
    <property type="term" value="F:oxidoreductase activity, acting on paired donors, with incorporation or reduction of molecular oxygen"/>
    <property type="evidence" value="ECO:0007669"/>
    <property type="project" value="InterPro"/>
</dbReference>
<evidence type="ECO:0000256" key="1">
    <source>
        <dbReference type="ARBA" id="ARBA00001971"/>
    </source>
</evidence>
<dbReference type="GO" id="GO:0004497">
    <property type="term" value="F:monooxygenase activity"/>
    <property type="evidence" value="ECO:0007669"/>
    <property type="project" value="UniProtKB-KW"/>
</dbReference>